<dbReference type="Gene3D" id="1.25.40.10">
    <property type="entry name" value="Tetratricopeptide repeat domain"/>
    <property type="match status" value="1"/>
</dbReference>
<dbReference type="PANTHER" id="PTHR47691:SF3">
    <property type="entry name" value="HTH-TYPE TRANSCRIPTIONAL REGULATOR RV0890C-RELATED"/>
    <property type="match status" value="1"/>
</dbReference>
<protein>
    <submittedName>
        <fullName evidence="4">Tetratricopeptide repeat protein</fullName>
    </submittedName>
</protein>
<keyword evidence="5" id="KW-1185">Reference proteome</keyword>
<comment type="caution">
    <text evidence="4">The sequence shown here is derived from an EMBL/GenBank/DDBJ whole genome shotgun (WGS) entry which is preliminary data.</text>
</comment>
<sequence length="754" mass="80374">MPTEDASLSDLGEALRELRRRQARRDGERQLTYRELAERTGWSHGIIGEYFAGRVLPPTDRFDLLIRLLGATPAEQGALATLRDQVEEQRRRGDQRPRELPAAGSGMVGRDAELSELDAMLTGNAPVVISGMAGIGKTTLALHWAHRIAARFPDGQLHLNLHGFHPEGAMSAGEALNTLLSSLGVAAPRIPQDLEARAGLYRTLLQDRRMLVMLDNAADAEQVRPLLPPAGCLALVTSRGQLTGLVVSEGARPLSVDVLAVDDARRLLAERLGAGRVERDAAAVERIVTACGRLPLALAVVAARGALNPAFSLDDIAGELDGSGATSATETLADVRTAFSWSYRLLRPDARRLFRLIGLHPGPDLTAPTAAALGGLGVTRAAAILAELAQARLTVEHRPGRFACHDLLRAYAGELSESEDPAADRRAAVDRLLTHLVHAAGATTLVLDPLRKPIGIPAGEPPATVTRPADEVAAMGWFRAEHRALLAALDLAVRTGLDRQAWRLAWGVVVALERDGGWQDWIAVQTTALRAAERLGDPAASAFSHRSLSVGYARLGRTAESRAHALAAYELFLQVDDPAGAAVCQHALAFTSETEGRWAEAITHAERALALFRRAHDPVGQARALNSAGLYQAELGDHDAALDRCGQALRLQLGMGDLGGAAATLDSLGTIRHQLGDHPAAIGHFREALALFARQGDRIGQADTLGRLGETQRAAGDVAAVRQSWQQAVTLLEEIGHPGLAGARARLAALDRQS</sequence>
<dbReference type="Proteomes" id="UP001241758">
    <property type="component" value="Unassembled WGS sequence"/>
</dbReference>
<reference evidence="4 5" key="1">
    <citation type="submission" date="2023-05" db="EMBL/GenBank/DDBJ databases">
        <title>Actinoplanes sp. NEAU-A12 genome sequencing.</title>
        <authorList>
            <person name="Wang Z.-S."/>
        </authorList>
    </citation>
    <scope>NUCLEOTIDE SEQUENCE [LARGE SCALE GENOMIC DNA]</scope>
    <source>
        <strain evidence="4 5">NEAU-A12</strain>
    </source>
</reference>
<feature type="region of interest" description="Disordered" evidence="2">
    <location>
        <begin position="86"/>
        <end position="106"/>
    </location>
</feature>
<dbReference type="CDD" id="cd00093">
    <property type="entry name" value="HTH_XRE"/>
    <property type="match status" value="1"/>
</dbReference>
<dbReference type="InterPro" id="IPR027417">
    <property type="entry name" value="P-loop_NTPase"/>
</dbReference>
<dbReference type="Pfam" id="PF00931">
    <property type="entry name" value="NB-ARC"/>
    <property type="match status" value="1"/>
</dbReference>
<dbReference type="PRINTS" id="PR00364">
    <property type="entry name" value="DISEASERSIST"/>
</dbReference>
<keyword evidence="1" id="KW-0802">TPR repeat</keyword>
<evidence type="ECO:0000256" key="2">
    <source>
        <dbReference type="SAM" id="MobiDB-lite"/>
    </source>
</evidence>
<dbReference type="InterPro" id="IPR011990">
    <property type="entry name" value="TPR-like_helical_dom_sf"/>
</dbReference>
<dbReference type="RefSeq" id="WP_282758702.1">
    <property type="nucleotide sequence ID" value="NZ_JASCTH010000005.1"/>
</dbReference>
<dbReference type="InterPro" id="IPR002182">
    <property type="entry name" value="NB-ARC"/>
</dbReference>
<feature type="compositionally biased region" description="Basic and acidic residues" evidence="2">
    <location>
        <begin position="86"/>
        <end position="99"/>
    </location>
</feature>
<organism evidence="4 5">
    <name type="scientific">Actinoplanes sandaracinus</name>
    <dbReference type="NCBI Taxonomy" id="3045177"/>
    <lineage>
        <taxon>Bacteria</taxon>
        <taxon>Bacillati</taxon>
        <taxon>Actinomycetota</taxon>
        <taxon>Actinomycetes</taxon>
        <taxon>Micromonosporales</taxon>
        <taxon>Micromonosporaceae</taxon>
        <taxon>Actinoplanes</taxon>
    </lineage>
</organism>
<dbReference type="SUPFAM" id="SSF52540">
    <property type="entry name" value="P-loop containing nucleoside triphosphate hydrolases"/>
    <property type="match status" value="1"/>
</dbReference>
<evidence type="ECO:0000256" key="1">
    <source>
        <dbReference type="PROSITE-ProRule" id="PRU00339"/>
    </source>
</evidence>
<feature type="domain" description="HTH cro/C1-type" evidence="3">
    <location>
        <begin position="28"/>
        <end position="76"/>
    </location>
</feature>
<dbReference type="InterPro" id="IPR010982">
    <property type="entry name" value="Lambda_DNA-bd_dom_sf"/>
</dbReference>
<dbReference type="PROSITE" id="PS50943">
    <property type="entry name" value="HTH_CROC1"/>
    <property type="match status" value="1"/>
</dbReference>
<dbReference type="EMBL" id="JASCTH010000005">
    <property type="protein sequence ID" value="MDI6098827.1"/>
    <property type="molecule type" value="Genomic_DNA"/>
</dbReference>
<dbReference type="SMART" id="SM00028">
    <property type="entry name" value="TPR"/>
    <property type="match status" value="4"/>
</dbReference>
<dbReference type="PANTHER" id="PTHR47691">
    <property type="entry name" value="REGULATOR-RELATED"/>
    <property type="match status" value="1"/>
</dbReference>
<name>A0ABT6WGI6_9ACTN</name>
<evidence type="ECO:0000259" key="3">
    <source>
        <dbReference type="PROSITE" id="PS50943"/>
    </source>
</evidence>
<dbReference type="InterPro" id="IPR019734">
    <property type="entry name" value="TPR_rpt"/>
</dbReference>
<gene>
    <name evidence="4" type="ORF">QLQ12_09470</name>
</gene>
<dbReference type="PROSITE" id="PS50005">
    <property type="entry name" value="TPR"/>
    <property type="match status" value="1"/>
</dbReference>
<dbReference type="Gene3D" id="3.40.50.300">
    <property type="entry name" value="P-loop containing nucleotide triphosphate hydrolases"/>
    <property type="match status" value="1"/>
</dbReference>
<dbReference type="Gene3D" id="1.10.260.40">
    <property type="entry name" value="lambda repressor-like DNA-binding domains"/>
    <property type="match status" value="1"/>
</dbReference>
<dbReference type="Pfam" id="PF13560">
    <property type="entry name" value="HTH_31"/>
    <property type="match status" value="1"/>
</dbReference>
<feature type="repeat" description="TPR" evidence="1">
    <location>
        <begin position="662"/>
        <end position="695"/>
    </location>
</feature>
<dbReference type="SMART" id="SM00530">
    <property type="entry name" value="HTH_XRE"/>
    <property type="match status" value="1"/>
</dbReference>
<dbReference type="SUPFAM" id="SSF47413">
    <property type="entry name" value="lambda repressor-like DNA-binding domains"/>
    <property type="match status" value="1"/>
</dbReference>
<accession>A0ABT6WGI6</accession>
<dbReference type="Pfam" id="PF13424">
    <property type="entry name" value="TPR_12"/>
    <property type="match status" value="2"/>
</dbReference>
<evidence type="ECO:0000313" key="4">
    <source>
        <dbReference type="EMBL" id="MDI6098827.1"/>
    </source>
</evidence>
<proteinExistence type="predicted"/>
<dbReference type="InterPro" id="IPR001387">
    <property type="entry name" value="Cro/C1-type_HTH"/>
</dbReference>
<evidence type="ECO:0000313" key="5">
    <source>
        <dbReference type="Proteomes" id="UP001241758"/>
    </source>
</evidence>
<dbReference type="SUPFAM" id="SSF48452">
    <property type="entry name" value="TPR-like"/>
    <property type="match status" value="2"/>
</dbReference>